<comment type="caution">
    <text evidence="2">The sequence shown here is derived from an EMBL/GenBank/DDBJ whole genome shotgun (WGS) entry which is preliminary data.</text>
</comment>
<dbReference type="EMBL" id="JACBZY010000001">
    <property type="protein sequence ID" value="NYG97934.1"/>
    <property type="molecule type" value="Genomic_DNA"/>
</dbReference>
<keyword evidence="3" id="KW-1185">Reference proteome</keyword>
<organism evidence="2 3">
    <name type="scientific">Schumannella luteola</name>
    <dbReference type="NCBI Taxonomy" id="472059"/>
    <lineage>
        <taxon>Bacteria</taxon>
        <taxon>Bacillati</taxon>
        <taxon>Actinomycetota</taxon>
        <taxon>Actinomycetes</taxon>
        <taxon>Micrococcales</taxon>
        <taxon>Microbacteriaceae</taxon>
        <taxon>Schumannella</taxon>
    </lineage>
</organism>
<accession>A0A852Y9G6</accession>
<dbReference type="Proteomes" id="UP000553888">
    <property type="component" value="Unassembled WGS sequence"/>
</dbReference>
<feature type="transmembrane region" description="Helical" evidence="1">
    <location>
        <begin position="81"/>
        <end position="101"/>
    </location>
</feature>
<keyword evidence="1" id="KW-0812">Transmembrane</keyword>
<evidence type="ECO:0000313" key="3">
    <source>
        <dbReference type="Proteomes" id="UP000553888"/>
    </source>
</evidence>
<dbReference type="AlphaFoldDB" id="A0A852Y9G6"/>
<keyword evidence="1" id="KW-0472">Membrane</keyword>
<feature type="transmembrane region" description="Helical" evidence="1">
    <location>
        <begin position="35"/>
        <end position="61"/>
    </location>
</feature>
<gene>
    <name evidence="2" type="ORF">BJ979_000560</name>
</gene>
<name>A0A852Y9G6_9MICO</name>
<evidence type="ECO:0000256" key="1">
    <source>
        <dbReference type="SAM" id="Phobius"/>
    </source>
</evidence>
<evidence type="ECO:0000313" key="2">
    <source>
        <dbReference type="EMBL" id="NYG97934.1"/>
    </source>
</evidence>
<keyword evidence="1" id="KW-1133">Transmembrane helix</keyword>
<protein>
    <submittedName>
        <fullName evidence="2">Uncharacterized protein</fullName>
    </submittedName>
</protein>
<reference evidence="2 3" key="1">
    <citation type="submission" date="2020-07" db="EMBL/GenBank/DDBJ databases">
        <title>Sequencing the genomes of 1000 actinobacteria strains.</title>
        <authorList>
            <person name="Klenk H.-P."/>
        </authorList>
    </citation>
    <scope>NUCLEOTIDE SEQUENCE [LARGE SCALE GENOMIC DNA]</scope>
    <source>
        <strain evidence="2 3">DSM 23141</strain>
    </source>
</reference>
<proteinExistence type="predicted"/>
<sequence length="114" mass="11953">MDEERSPRPHPVALTTEEARVVDTETAASRTARKLLIAGIALMAGGWLLGRFADVAAGLLYPYFSGAVGAVTVLGSVQSLLGLSVPLGAAFIGASIVIRVLRPKVTRFHGSHTE</sequence>